<evidence type="ECO:0000256" key="9">
    <source>
        <dbReference type="ARBA" id="ARBA00023055"/>
    </source>
</evidence>
<feature type="transmembrane region" description="Helical" evidence="12">
    <location>
        <begin position="4509"/>
        <end position="4529"/>
    </location>
</feature>
<dbReference type="InterPro" id="IPR003593">
    <property type="entry name" value="AAA+_ATPase"/>
</dbReference>
<evidence type="ECO:0000259" key="13">
    <source>
        <dbReference type="PROSITE" id="PS50893"/>
    </source>
</evidence>
<dbReference type="FunFam" id="3.40.50.300:FF:000689">
    <property type="entry name" value="ATP binding cassette subfamily A member 12"/>
    <property type="match status" value="1"/>
</dbReference>
<dbReference type="Pfam" id="PF12698">
    <property type="entry name" value="ABC2_membrane_3"/>
    <property type="match status" value="2"/>
</dbReference>
<dbReference type="PANTHER" id="PTHR19229:SF113">
    <property type="entry name" value="ATP-BINDING CASSETTE SUB-FAMILY A MEMBER 13"/>
    <property type="match status" value="1"/>
</dbReference>
<evidence type="ECO:0000256" key="2">
    <source>
        <dbReference type="ARBA" id="ARBA00022448"/>
    </source>
</evidence>
<evidence type="ECO:0000256" key="4">
    <source>
        <dbReference type="ARBA" id="ARBA00022737"/>
    </source>
</evidence>
<dbReference type="GO" id="GO:0035627">
    <property type="term" value="P:ceramide transport"/>
    <property type="evidence" value="ECO:0007669"/>
    <property type="project" value="Ensembl"/>
</dbReference>
<organism evidence="14 15">
    <name type="scientific">Marmota marmota marmota</name>
    <name type="common">Alpine marmot</name>
    <dbReference type="NCBI Taxonomy" id="9994"/>
    <lineage>
        <taxon>Eukaryota</taxon>
        <taxon>Metazoa</taxon>
        <taxon>Chordata</taxon>
        <taxon>Craniata</taxon>
        <taxon>Vertebrata</taxon>
        <taxon>Euteleostomi</taxon>
        <taxon>Mammalia</taxon>
        <taxon>Eutheria</taxon>
        <taxon>Euarchontoglires</taxon>
        <taxon>Glires</taxon>
        <taxon>Rodentia</taxon>
        <taxon>Sciuromorpha</taxon>
        <taxon>Sciuridae</taxon>
        <taxon>Xerinae</taxon>
        <taxon>Marmotini</taxon>
        <taxon>Marmota</taxon>
    </lineage>
</organism>
<dbReference type="GO" id="GO:0032376">
    <property type="term" value="P:positive regulation of cholesterol transport"/>
    <property type="evidence" value="ECO:0007669"/>
    <property type="project" value="Ensembl"/>
</dbReference>
<dbReference type="GO" id="GO:0005319">
    <property type="term" value="F:lipid transporter activity"/>
    <property type="evidence" value="ECO:0007669"/>
    <property type="project" value="TreeGrafter"/>
</dbReference>
<dbReference type="Pfam" id="PF00005">
    <property type="entry name" value="ABC_tran"/>
    <property type="match status" value="2"/>
</dbReference>
<reference evidence="14" key="1">
    <citation type="submission" date="2025-08" db="UniProtKB">
        <authorList>
            <consortium name="Ensembl"/>
        </authorList>
    </citation>
    <scope>IDENTIFICATION</scope>
</reference>
<sequence>MGHRRHQFQALLWKNWLCRLRHPVLSLAEFFWPCILFMILTVLRFQEPPRHRDSCYLQPRDLPSRGVMPFVQGLLCNTGSKCRNSSFEESMDHHFRFSRLQTVADHRKVNGLAFLKEMQDLAEDICEMVDKAKNLQKLWKERSKTPGKKISGVSSYQMDLNKTEEVISKLESLHQQPYLWDFLLSLPRLRENHVRVEDILPVMVHFLQAVLNSLTSLEDLDWLPLNQTFSQVSELVLNVTISTLTFLQQNGVSFTESVYQLSLQNMVWDPQKVQSDLKSKFGFDDLQMEQILNYSAELEEIPTDSSLERMVCSVLSSISKDEAEREGRGGDCPPKWSEVKNYLIHSVSWLRLYGQVFHQWQQGGLLQKILTGAGHSLGALRDQLEEGDEPWKVVEALHTGLLILSDSLASKGPEDSLHSSQISQSLQKLQSVLQSLPQWPDLKRLLQLGGALRNAIAQDLHFIQAILIHLETSANNSMQGRPDRWKLEKDVFFEGLKQMLMKNATAPCLNERLSEKEVPLPPGIWRDSWGLLCNHTSFNETSVFNRLLGTVKDVDHILQEVITGHTDMPVSVPEEYLGWQELETQLSEVSLSCSQLFQLKGAVASPGTHVSSGGCEHQLVSTLMFHMLEKVQPSLEQIPYGKAFLGLLRKTCKVARCVNMQGSFQDSLLAFSKKSPCYAENMDWKIISDNYFTFLNDLLTSPKTSISRALNCTKHLLVMEKKFHVSEDEQMNFLLSSVEFWEKLLLPNPFNSFRVPKFHNSSLNKEVLNRSVLWSLETDPPAFEAQELLEFGKEVIEKLQTGGSHWMKNRPENILRFVELILLEINPKLLELWLYGISKGEKAKLENFSSLLNSSVPENEKIFSKSINFSHLSHSNWSESPAVNIDFVHLSETVMNSLYEFGLLRQEQVSEVLDTVYVVKNASDIFSALSEPQKQEVDNILTHIYLNVFKDKDSALLLQIYSSFYQYIYKFLSLRSRDSLLMYLTQISRHILNIIKQFNFQNISKAFEFLSETAEILGGISEVSYCQQLFSVFNFLELQAQSLMSTEGQELEVIHATLTGLKQLLIADEGFRMSLFQYVSQLFNGSVEALLGDECFVLDNETISSMNYLTDKGSSFSLPWSQIFSDLSANVSVLNEFLAIHCTISWLQMWTEIWGSISQIFKFDLNIVTSLHVGLTQLLDELENDVKISESCQGVFPTHHAARLIINLFKSVTQADNFQDWHDLLDLRDLWVALGDALVAVKSLTLDQVEKTLFTMETTLHQLETLPLSTNTSREFLYSLLEVFIELSQTSEYVGSNVDPINHFLLNNLTDHGNNKFQSVITELRETILVLRNVSHDQDLLSCADVFQNVTELILEEGLFHVNSSQRIVRILDMLNCIFSSENTVSKLRGCMAWIDAINRLYVIYNSSFSQGYLHSILGSFKDMDNKMNSTLKMVTWLIHIKKPLCSLGESNISCVNIYLEDITDFLNIVLNTVFENEKVPKFEILLALLNDSTNQVRMVINNLTRDFDFVSQSNWKYFNELVLRPIEMSQEIPNQFQNLWLHLIALGKEIQKLVKDIFSNILENNSSSETEKYFNIFATSPKENDIKSLGNSIYHLASYLAFFNLSHDLQNPPETISHELMRVVDLVIQLMKNVFNSLVPTVSHNIPQNSGHAQVLKKVASLMRTLKKADIDLLVHQLEHISEGLGDFFKNLSRLDTSNSGVNLLFGLMEKFADSSHAWNVNHLLKLSRLFPKDDVNTVVDLYYALPHVVSLLQRVADKNITEALKDVYNFTLLHGISISNITKKDFAGAIKALLHTITLISDQPAIVSEALNCLPVVWCWNHTTSGFQQNPKLEACEVHGLMSSSSFYHQVAIILDHLHLSPPGEDSQCSNESSRMEISRKMICVIHELADWNSILLALSEVFHAKTSLMKTVQEFWHKVLPFVSLSGNQSNDSIAEHCPGGPIKQVVLQIIEKLKRVNLTKAASGENILNKLAGVNKIFNITEGTEAFVRNNISLNLERMIKLISGNWSLEDNRPYSLLPITILLNASLMGGGLEALTSFIKNSEAIYNLEELWLDFKQTMKDLTHDFSIRYLFSIIKKEIQSINSMALQSLVSQLSHFLESMDSSSLGTLEINEDFLLDTKNWLHEIANEDYSKLTQTLFVPVTSESSTDDVTKDMTNYLHYLKNISGEGDFDVDFLTHLLNQEQLTNFSVVQLLLESILINSVNNLAGRSQESAPNLSDADLQIMNLINLTLNHMPSDHSGKTILPPRSTVDFIEQFLRTFFPPLLKGNSENKISLLLKDFHQDAIAEMSFFPKDKILEVLKLDQFLTLKNEDKFMDFFSSLKETIYHLIKSSFILDNGELYFDNHQGMEFIKDLLHAFVRETSMKNKSEDNFLTVVSQLLFHINSTEELFKLNQNLRSVLHLMRESSTEIANLMDTLLNSLNKDFHTLYPTLQEVILSNLTNLLSFIHNSNLLRNRETLEITKRLLGVISRASENSHVLEPLLEMSRTLTMLLSDSAELRDLAISVDSTVKFLKLAKKVSGQMAMIFDTHFISSTKDTMKFFDTLYSFMHQSVQHLVKKITTLKKVDHFIFEKINDSLLPFLDLAFGMIGVKPNISQDSDIFSMSSIILSYVNQSKDFSDILEEMAEFLTSTKIDLGVLEHLMVAFSNVSQVFSRDSVNLWEEILDCLVPINNITSQMDFLQLNPNSSPQDTEQERIHEVILFLDKMLTESSTEIETYWKMAVNFTLEILWNSLKKDNWDVFNLFLTFAQHPDNLLKTIERVVQASSGIESEYGDYLSKGFSLNMSLIENITHHQLEKATQFVLSRIALSRKGLLPNNSWWANSIRTVFHPVLEIFLQAAIGKNGMSAKEDWPQQDMMDFPYGFRPLSCFKKYLRRLFVLIEYWQKVSLTDESVVEMCRVLQQLEKPSEAIEILQKVKMVVLRVLIIFAENPSLTKDILCATLSCKQGGIRHLILSAIQGITLVHNYYQEIEKIWSSPNQINCESLSRNLSSTLESFRSNLENATDQDCTCQPPLETVQQHMSTLAKSFEKTWLSGNSIITFLSNFTVTENVKVKDLMKNITQLTKDLRSSIHISDETIHSILEANISHSKILSSALAMALSGKCDQEILRLLLTFPEDKTSLFAMKELCGLPGSKVYPLIVVMSQNLNLRTFIYKTLIPSEANGLLNSLLGVISSLSALLARAQHVFKYLPEFLHTFKITALLDMPDFGQVSQNDQARSSAFGSLQNVMKLVCKDQASFLSNYNMFLNLPRVNELLEDDKEKFNIPEDSTPFCLSLYQQILQSPNGALVWSFLKPILHGKILYTPNTSEINKVIQKANYTFYFVDNLKILSETLLKLSSLFQGSGNGQMFSQLQEALNNKFIRNFVESQLHIDVDKLTENLQTYGGMLDKMFNHVGAGRFRFLGQILVNLSSCMVLDRFQAVESADILETKAHELMKKNNFLASVIFNSSLVHRRIRSTSLKLPPHVTYTIRTSVLHSMRTDMIKNPSWKFHPQSLPADGFKYNYIFVPLQDMIERAIIEVQTGQEALEPTTQTQAAPYPCHTSDLFLNNVGFFFPLIMMLTWMVSVASMVRKLVYEREIQIEEYLRMMGVHPTTHFLAWFLENAAMLTLSSAALAIILKTSGIFTYSNAIIIFLFLLDFGVSVVMLSYFLSAFFSQANTAALCTSLAYMISFLPYIVLLVLHNQLSFVIQTFLCLLSTTAFGQGVFFITFLEGQEAGIQWNNMYQAPEPGGMTFGWVCWMILFDSSLYFLCGWYFSNLIPGTFGSRKPWYFPFTASYWKSICGLVEKQRRSLSSSLFFFNGNFDNPESLPQSRGELEGDAPGVTLLSVTKEHEGHKVAVQDLTLTFHRGQITALLGTNGAGKTTIISMLTGLYPPTSGAIMINGKNLQTDLSRVRMELGVCPQQDVLFANLTVREHLLLFASIKAPGWTQKELQQQVNKTLKDVGLIQHQHKQTQTLSGGLKRKLSIGIAFMGTSRTVVLDEPTSGVDPCSRRSLWDILLKYREGRTIIFTTHHLDEAEMLSDRVAVLQQGRLKCCGPPFCLTEAYGQGLSLTLTKQPSVSEVRDIEDIACVTSLIQLYVPKAFLKHSSESELTFAIPKDTDKACLRELFQTLDQNLEQLHLMGYGISDTTLEEVFLMLLQDSSKKSHIALGTHLQPQNQRSTGPSSAYCDSPVRTPPAWTLHAPMRGHQLLLAQVAALLRKRLLHTLRAWKSTVSDLLLPVLFVALAMGLFMVQPLATEYPPLKLTPGHYESLETYFFSSGNDNMDLTHVLLRKFRDQDLLCADLNLDLKNSSCWSRDTFPHLKFQDSCGCLVERFSWPCTNPMFTFNRLGGWSFGVQDPSEIQDVNANKSKPRTLAKVWYNQKGFHSLPSYLNHLNNIILWRHLPPAVDWRQYGITLYSHPYGGSLLNEDKILESIRQCGVALCIVLGFSILSASIGSSVVRDRVTGAKRLQHISGLGYRTYWFTHFLYDMIFYLVSVCLCVAIIMAFQLTAFTFRENLAATALLLALFGYATLPWMYLMSRIFSSSDVAFISYISLNFIFGLCTMLMTTMPRILAIISKAQNLQNIYDVLKWVFTIFPQFCLGQGLIELCYNQIKYDLTHNFGIDSYVSPFEMDFLGWIFVILASQGTILLLLRILLHWDLLQWSRGHSSLQGTVKSSKDIDVEKEEMRVLEGRTSGDILVLNSLSKSYRSFFKKTMAVQDISLGISRGECFGLLGVNGAGKSTTFKILNGEVPPSSGHAVVRAPMGKEVDLSSAGKAGVLIGYCPQQDALDELLTGWEHLHYYCSLRGITKQCIPEVAGDLVRRLHLEAHVEKPVATYSGGTKRKLSTALALVGKPDILLLDEPSSGMDPCSKRYLWQTIMKEAQEGCAVVLTSHSMEECEALCTRLAIMVNGGFQCLGSPQHIRNRFGDGYTVNVWLCEEANQPSTISDCLKLHFPGIQFKGQRLNLLEYHVPKRRGCLADLFKVLEDNKTFLNIKHYSINQTTLDQVFINFATEQQRTPHSTLDLSTDCHRPYHLSI</sequence>
<feature type="transmembrane region" description="Helical" evidence="12">
    <location>
        <begin position="4626"/>
        <end position="4648"/>
    </location>
</feature>
<dbReference type="Ensembl" id="ENSMMMT00000019748.1">
    <property type="protein sequence ID" value="ENSMMMP00000017344.1"/>
    <property type="gene ID" value="ENSMMMG00000015281.1"/>
</dbReference>
<dbReference type="GO" id="GO:1900244">
    <property type="term" value="P:positive regulation of synaptic vesicle endocytosis"/>
    <property type="evidence" value="ECO:0007669"/>
    <property type="project" value="Ensembl"/>
</dbReference>
<feature type="transmembrane region" description="Helical" evidence="12">
    <location>
        <begin position="4226"/>
        <end position="4246"/>
    </location>
</feature>
<dbReference type="PROSITE" id="PS50893">
    <property type="entry name" value="ABC_TRANSPORTER_2"/>
    <property type="match status" value="2"/>
</dbReference>
<keyword evidence="7" id="KW-1278">Translocase</keyword>
<evidence type="ECO:0000256" key="3">
    <source>
        <dbReference type="ARBA" id="ARBA00022692"/>
    </source>
</evidence>
<evidence type="ECO:0000256" key="10">
    <source>
        <dbReference type="ARBA" id="ARBA00023136"/>
    </source>
</evidence>
<comment type="subcellular location">
    <subcellularLocation>
        <location evidence="1">Cytoplasmic vesicle membrane</location>
        <topology evidence="1">Multi-pass membrane protein</topology>
    </subcellularLocation>
</comment>
<evidence type="ECO:0000256" key="6">
    <source>
        <dbReference type="ARBA" id="ARBA00022840"/>
    </source>
</evidence>
<dbReference type="InterPro" id="IPR027417">
    <property type="entry name" value="P-loop_NTPase"/>
</dbReference>
<feature type="transmembrane region" description="Helical" evidence="12">
    <location>
        <begin position="4541"/>
        <end position="4559"/>
    </location>
</feature>
<evidence type="ECO:0000313" key="14">
    <source>
        <dbReference type="Ensembl" id="ENSMMMP00000017344.1"/>
    </source>
</evidence>
<keyword evidence="8 12" id="KW-1133">Transmembrane helix</keyword>
<evidence type="ECO:0000256" key="8">
    <source>
        <dbReference type="ARBA" id="ARBA00022989"/>
    </source>
</evidence>
<name>A0A8C5ZMA7_MARMA</name>
<feature type="transmembrane region" description="Helical" evidence="12">
    <location>
        <begin position="3740"/>
        <end position="3763"/>
    </location>
</feature>
<keyword evidence="2" id="KW-0813">Transport</keyword>
<accession>A0A8C5ZMA7</accession>
<proteinExistence type="predicted"/>
<evidence type="ECO:0000256" key="7">
    <source>
        <dbReference type="ARBA" id="ARBA00022967"/>
    </source>
</evidence>
<feature type="transmembrane region" description="Helical" evidence="12">
    <location>
        <begin position="3695"/>
        <end position="3719"/>
    </location>
</feature>
<evidence type="ECO:0000313" key="15">
    <source>
        <dbReference type="Proteomes" id="UP000694407"/>
    </source>
</evidence>
<dbReference type="InterPro" id="IPR013525">
    <property type="entry name" value="ABC2_TM"/>
</dbReference>
<dbReference type="GO" id="GO:0005524">
    <property type="term" value="F:ATP binding"/>
    <property type="evidence" value="ECO:0007669"/>
    <property type="project" value="UniProtKB-KW"/>
</dbReference>
<keyword evidence="11" id="KW-0968">Cytoplasmic vesicle</keyword>
<keyword evidence="6" id="KW-0067">ATP-binding</keyword>
<evidence type="ECO:0000256" key="5">
    <source>
        <dbReference type="ARBA" id="ARBA00022741"/>
    </source>
</evidence>
<gene>
    <name evidence="14" type="primary">ABCA13</name>
</gene>
<dbReference type="InterPro" id="IPR026082">
    <property type="entry name" value="ABCA"/>
</dbReference>
<dbReference type="GeneTree" id="ENSGT00940000161703"/>
<dbReference type="Gene3D" id="3.40.50.300">
    <property type="entry name" value="P-loop containing nucleotide triphosphate hydrolases"/>
    <property type="match status" value="2"/>
</dbReference>
<reference evidence="14" key="2">
    <citation type="submission" date="2025-09" db="UniProtKB">
        <authorList>
            <consortium name="Ensembl"/>
        </authorList>
    </citation>
    <scope>IDENTIFICATION</scope>
</reference>
<feature type="transmembrane region" description="Helical" evidence="12">
    <location>
        <begin position="3670"/>
        <end position="3689"/>
    </location>
</feature>
<keyword evidence="15" id="KW-1185">Reference proteome</keyword>
<dbReference type="FunFam" id="3.40.50.300:FF:000298">
    <property type="entry name" value="ATP-binding cassette sub-family A member 12"/>
    <property type="match status" value="1"/>
</dbReference>
<feature type="transmembrane region" description="Helical" evidence="12">
    <location>
        <begin position="4481"/>
        <end position="4502"/>
    </location>
</feature>
<dbReference type="InterPro" id="IPR056264">
    <property type="entry name" value="R2_ABCA1-4-like"/>
</dbReference>
<dbReference type="GO" id="GO:0016887">
    <property type="term" value="F:ATP hydrolysis activity"/>
    <property type="evidence" value="ECO:0007669"/>
    <property type="project" value="InterPro"/>
</dbReference>
<dbReference type="Pfam" id="PF23321">
    <property type="entry name" value="R1_ABCA1"/>
    <property type="match status" value="1"/>
</dbReference>
<feature type="domain" description="ABC transporter" evidence="13">
    <location>
        <begin position="3831"/>
        <end position="4063"/>
    </location>
</feature>
<keyword evidence="9" id="KW-0445">Lipid transport</keyword>
<feature type="domain" description="ABC transporter" evidence="13">
    <location>
        <begin position="4691"/>
        <end position="4929"/>
    </location>
</feature>
<feature type="transmembrane region" description="Helical" evidence="12">
    <location>
        <begin position="3560"/>
        <end position="3583"/>
    </location>
</feature>
<dbReference type="SMART" id="SM00382">
    <property type="entry name" value="AAA"/>
    <property type="match status" value="2"/>
</dbReference>
<feature type="transmembrane region" description="Helical" evidence="12">
    <location>
        <begin position="3604"/>
        <end position="3626"/>
    </location>
</feature>
<keyword evidence="4" id="KW-0677">Repeat</keyword>
<protein>
    <submittedName>
        <fullName evidence="14">ATP binding cassette subfamily A member 13</fullName>
    </submittedName>
</protein>
<feature type="transmembrane region" description="Helical" evidence="12">
    <location>
        <begin position="24"/>
        <end position="45"/>
    </location>
</feature>
<keyword evidence="3 12" id="KW-0812">Transmembrane</keyword>
<dbReference type="Proteomes" id="UP000694407">
    <property type="component" value="Unplaced"/>
</dbReference>
<feature type="transmembrane region" description="Helical" evidence="12">
    <location>
        <begin position="3638"/>
        <end position="3658"/>
    </location>
</feature>
<dbReference type="InterPro" id="IPR003439">
    <property type="entry name" value="ABC_transporter-like_ATP-bd"/>
</dbReference>
<feature type="transmembrane region" description="Helical" evidence="12">
    <location>
        <begin position="4431"/>
        <end position="4451"/>
    </location>
</feature>
<evidence type="ECO:0000256" key="11">
    <source>
        <dbReference type="ARBA" id="ARBA00023329"/>
    </source>
</evidence>
<evidence type="ECO:0000256" key="12">
    <source>
        <dbReference type="SAM" id="Phobius"/>
    </source>
</evidence>
<dbReference type="GO" id="GO:0030659">
    <property type="term" value="C:cytoplasmic vesicle membrane"/>
    <property type="evidence" value="ECO:0007669"/>
    <property type="project" value="UniProtKB-SubCell"/>
</dbReference>
<dbReference type="SUPFAM" id="SSF52540">
    <property type="entry name" value="P-loop containing nucleoside triphosphate hydrolases"/>
    <property type="match status" value="2"/>
</dbReference>
<dbReference type="CDD" id="cd03263">
    <property type="entry name" value="ABC_subfamily_A"/>
    <property type="match status" value="2"/>
</dbReference>
<dbReference type="PANTHER" id="PTHR19229">
    <property type="entry name" value="ATP-BINDING CASSETTE TRANSPORTER SUBFAMILY A ABCA"/>
    <property type="match status" value="1"/>
</dbReference>
<keyword evidence="5" id="KW-0547">Nucleotide-binding</keyword>
<keyword evidence="10 12" id="KW-0472">Membrane</keyword>
<dbReference type="GO" id="GO:0140359">
    <property type="term" value="F:ABC-type transporter activity"/>
    <property type="evidence" value="ECO:0007669"/>
    <property type="project" value="InterPro"/>
</dbReference>
<evidence type="ECO:0000256" key="1">
    <source>
        <dbReference type="ARBA" id="ARBA00004439"/>
    </source>
</evidence>